<keyword evidence="5" id="KW-1185">Reference proteome</keyword>
<feature type="domain" description="Restriction endonuclease type IV Mrr" evidence="3">
    <location>
        <begin position="77"/>
        <end position="189"/>
    </location>
</feature>
<protein>
    <submittedName>
        <fullName evidence="4">Restriction endonuclease</fullName>
    </submittedName>
</protein>
<evidence type="ECO:0000313" key="5">
    <source>
        <dbReference type="Proteomes" id="UP000215199"/>
    </source>
</evidence>
<sequence>MARKARNRRRGRVLLLVLTALALRAVGLWVAGHPATSAVAGSLLACTVLSGLLVRWKLRRRTRHRQLMQAAEAGRYRTMDPAEFENALAFLCVRDGCRAVYVTGRSGDLGADVIGYSPDGAKVVLQAKRYATTNKVTSPDLQRFGGTCFTVHRADIAAVVTTSTFTKAARDYALLAGIRLVDATAFTAWATRTGPPPWHRATRARCRTSERPRFTPRNVGRRARHLPPAHRGRRPPRRLSQLTPRGPGER</sequence>
<feature type="compositionally biased region" description="Basic residues" evidence="1">
    <location>
        <begin position="219"/>
        <end position="237"/>
    </location>
</feature>
<dbReference type="Proteomes" id="UP000215199">
    <property type="component" value="Unassembled WGS sequence"/>
</dbReference>
<evidence type="ECO:0000256" key="1">
    <source>
        <dbReference type="SAM" id="MobiDB-lite"/>
    </source>
</evidence>
<dbReference type="AlphaFoldDB" id="A0A229SKY3"/>
<dbReference type="InterPro" id="IPR011856">
    <property type="entry name" value="tRNA_endonuc-like_dom_sf"/>
</dbReference>
<dbReference type="GO" id="GO:0015666">
    <property type="term" value="F:restriction endodeoxyribonuclease activity"/>
    <property type="evidence" value="ECO:0007669"/>
    <property type="project" value="TreeGrafter"/>
</dbReference>
<name>A0A229SKY3_9PSEU</name>
<accession>A0A229SKY3</accession>
<dbReference type="PANTHER" id="PTHR30015">
    <property type="entry name" value="MRR RESTRICTION SYSTEM PROTEIN"/>
    <property type="match status" value="1"/>
</dbReference>
<reference evidence="5" key="1">
    <citation type="submission" date="2017-07" db="EMBL/GenBank/DDBJ databases">
        <title>Comparative genome mining reveals phylogenetic distribution patterns of secondary metabolites in Amycolatopsis.</title>
        <authorList>
            <person name="Adamek M."/>
            <person name="Alanjary M."/>
            <person name="Sales-Ortells H."/>
            <person name="Goodfellow M."/>
            <person name="Bull A.T."/>
            <person name="Kalinowski J."/>
            <person name="Ziemert N."/>
        </authorList>
    </citation>
    <scope>NUCLEOTIDE SEQUENCE [LARGE SCALE GENOMIC DNA]</scope>
    <source>
        <strain evidence="5">H5</strain>
    </source>
</reference>
<dbReference type="GO" id="GO:0003677">
    <property type="term" value="F:DNA binding"/>
    <property type="evidence" value="ECO:0007669"/>
    <property type="project" value="InterPro"/>
</dbReference>
<keyword evidence="2" id="KW-1133">Transmembrane helix</keyword>
<proteinExistence type="predicted"/>
<keyword evidence="2" id="KW-0812">Transmembrane</keyword>
<dbReference type="Gene3D" id="3.40.1350.10">
    <property type="match status" value="1"/>
</dbReference>
<organism evidence="4 5">
    <name type="scientific">Amycolatopsis vastitatis</name>
    <dbReference type="NCBI Taxonomy" id="1905142"/>
    <lineage>
        <taxon>Bacteria</taxon>
        <taxon>Bacillati</taxon>
        <taxon>Actinomycetota</taxon>
        <taxon>Actinomycetes</taxon>
        <taxon>Pseudonocardiales</taxon>
        <taxon>Pseudonocardiaceae</taxon>
        <taxon>Amycolatopsis</taxon>
    </lineage>
</organism>
<keyword evidence="2" id="KW-0472">Membrane</keyword>
<keyword evidence="4" id="KW-0378">Hydrolase</keyword>
<feature type="region of interest" description="Disordered" evidence="1">
    <location>
        <begin position="197"/>
        <end position="250"/>
    </location>
</feature>
<dbReference type="InterPro" id="IPR011335">
    <property type="entry name" value="Restrct_endonuc-II-like"/>
</dbReference>
<evidence type="ECO:0000256" key="2">
    <source>
        <dbReference type="SAM" id="Phobius"/>
    </source>
</evidence>
<comment type="caution">
    <text evidence="4">The sequence shown here is derived from an EMBL/GenBank/DDBJ whole genome shotgun (WGS) entry which is preliminary data.</text>
</comment>
<dbReference type="Pfam" id="PF04471">
    <property type="entry name" value="Mrr_cat"/>
    <property type="match status" value="1"/>
</dbReference>
<dbReference type="OrthoDB" id="5181666at2"/>
<evidence type="ECO:0000259" key="3">
    <source>
        <dbReference type="Pfam" id="PF04471"/>
    </source>
</evidence>
<feature type="transmembrane region" description="Helical" evidence="2">
    <location>
        <begin position="37"/>
        <end position="58"/>
    </location>
</feature>
<gene>
    <name evidence="4" type="ORF">CF165_46405</name>
</gene>
<keyword evidence="4" id="KW-0255">Endonuclease</keyword>
<dbReference type="SUPFAM" id="SSF52980">
    <property type="entry name" value="Restriction endonuclease-like"/>
    <property type="match status" value="1"/>
</dbReference>
<dbReference type="EMBL" id="NMUL01000077">
    <property type="protein sequence ID" value="OXM59637.1"/>
    <property type="molecule type" value="Genomic_DNA"/>
</dbReference>
<keyword evidence="4" id="KW-0540">Nuclease</keyword>
<evidence type="ECO:0000313" key="4">
    <source>
        <dbReference type="EMBL" id="OXM59637.1"/>
    </source>
</evidence>
<dbReference type="PANTHER" id="PTHR30015:SF6">
    <property type="entry name" value="SLL1429 PROTEIN"/>
    <property type="match status" value="1"/>
</dbReference>
<dbReference type="GO" id="GO:0009307">
    <property type="term" value="P:DNA restriction-modification system"/>
    <property type="evidence" value="ECO:0007669"/>
    <property type="project" value="InterPro"/>
</dbReference>
<dbReference type="InterPro" id="IPR007560">
    <property type="entry name" value="Restrct_endonuc_IV_Mrr"/>
</dbReference>
<dbReference type="InterPro" id="IPR052906">
    <property type="entry name" value="Type_IV_Methyl-Rstrct_Enzyme"/>
</dbReference>